<keyword evidence="2" id="KW-1185">Reference proteome</keyword>
<proteinExistence type="predicted"/>
<name>A0AAN7NNR3_MYCAM</name>
<reference evidence="1 2" key="1">
    <citation type="journal article" date="2023" name="J. Hered.">
        <title>Chromosome-level genome of the wood stork (Mycteria americana) provides insight into avian chromosome evolution.</title>
        <authorList>
            <person name="Flamio R. Jr."/>
            <person name="Ramstad K.M."/>
        </authorList>
    </citation>
    <scope>NUCLEOTIDE SEQUENCE [LARGE SCALE GENOMIC DNA]</scope>
    <source>
        <strain evidence="1">JAX WOST 10</strain>
    </source>
</reference>
<accession>A0AAN7NNR3</accession>
<comment type="caution">
    <text evidence="1">The sequence shown here is derived from an EMBL/GenBank/DDBJ whole genome shotgun (WGS) entry which is preliminary data.</text>
</comment>
<evidence type="ECO:0000313" key="1">
    <source>
        <dbReference type="EMBL" id="KAK4827724.1"/>
    </source>
</evidence>
<sequence>MAVLSQGPTDPSQPHFLLLKSLCPPSPEEGGSPTWTYVGCWGELSELATGSTTSTPGKPCAKSGHRSDLQCSAGRRTTTPGLGSAVVLAHPSQEHTSLLLPATEQHGYENLPCREGGGVCGLSHLAGGRTTAFHHVAPAAVACFVYWPVANQQPRALRGGPQLPHQKDTADIDLYITVPSEKRGILSVTGTWHKGMSKEDLQCQVRVVQPSVGQRQDLPHIETRIASHAGWRDAFPGSSSAMPSSAGSRDPGLAPTQRLQITFTKGKKECPGNCRPDSLTSIPGKVVHKILLESISKHMRDKKETGGAVTGLVDEGRAVGVDYLGFSKAFNTISHNIIIDKLTTYGLDK</sequence>
<dbReference type="EMBL" id="JAUNZN010000002">
    <property type="protein sequence ID" value="KAK4827724.1"/>
    <property type="molecule type" value="Genomic_DNA"/>
</dbReference>
<evidence type="ECO:0008006" key="3">
    <source>
        <dbReference type="Google" id="ProtNLM"/>
    </source>
</evidence>
<organism evidence="1 2">
    <name type="scientific">Mycteria americana</name>
    <name type="common">Wood stork</name>
    <dbReference type="NCBI Taxonomy" id="33587"/>
    <lineage>
        <taxon>Eukaryota</taxon>
        <taxon>Metazoa</taxon>
        <taxon>Chordata</taxon>
        <taxon>Craniata</taxon>
        <taxon>Vertebrata</taxon>
        <taxon>Euteleostomi</taxon>
        <taxon>Archelosauria</taxon>
        <taxon>Archosauria</taxon>
        <taxon>Dinosauria</taxon>
        <taxon>Saurischia</taxon>
        <taxon>Theropoda</taxon>
        <taxon>Coelurosauria</taxon>
        <taxon>Aves</taxon>
        <taxon>Neognathae</taxon>
        <taxon>Neoaves</taxon>
        <taxon>Aequornithes</taxon>
        <taxon>Ciconiiformes</taxon>
        <taxon>Ciconiidae</taxon>
        <taxon>Mycteria</taxon>
    </lineage>
</organism>
<gene>
    <name evidence="1" type="ORF">QYF61_021024</name>
</gene>
<evidence type="ECO:0000313" key="2">
    <source>
        <dbReference type="Proteomes" id="UP001333110"/>
    </source>
</evidence>
<dbReference type="AlphaFoldDB" id="A0AAN7NNR3"/>
<dbReference type="Proteomes" id="UP001333110">
    <property type="component" value="Unassembled WGS sequence"/>
</dbReference>
<protein>
    <recommendedName>
        <fullName evidence="3">Reverse transcriptase domain-containing protein</fullName>
    </recommendedName>
</protein>